<name>A0A9D2SN49_9FIRM</name>
<protein>
    <submittedName>
        <fullName evidence="1">Nucleotide pyrophosphohydrolase</fullName>
    </submittedName>
</protein>
<reference evidence="1" key="2">
    <citation type="submission" date="2021-04" db="EMBL/GenBank/DDBJ databases">
        <authorList>
            <person name="Gilroy R."/>
        </authorList>
    </citation>
    <scope>NUCLEOTIDE SEQUENCE</scope>
    <source>
        <strain evidence="1">CHK185-5351</strain>
    </source>
</reference>
<dbReference type="EMBL" id="DWWU01000027">
    <property type="protein sequence ID" value="HJC15432.1"/>
    <property type="molecule type" value="Genomic_DNA"/>
</dbReference>
<accession>A0A9D2SN49</accession>
<evidence type="ECO:0000313" key="1">
    <source>
        <dbReference type="EMBL" id="HJC15432.1"/>
    </source>
</evidence>
<organism evidence="1 2">
    <name type="scientific">Candidatus Fusicatenibacter intestinigallinarum</name>
    <dbReference type="NCBI Taxonomy" id="2838598"/>
    <lineage>
        <taxon>Bacteria</taxon>
        <taxon>Bacillati</taxon>
        <taxon>Bacillota</taxon>
        <taxon>Clostridia</taxon>
        <taxon>Lachnospirales</taxon>
        <taxon>Lachnospiraceae</taxon>
        <taxon>Fusicatenibacter</taxon>
    </lineage>
</organism>
<proteinExistence type="predicted"/>
<dbReference type="Gene3D" id="1.10.287.1080">
    <property type="entry name" value="MazG-like"/>
    <property type="match status" value="1"/>
</dbReference>
<evidence type="ECO:0000313" key="2">
    <source>
        <dbReference type="Proteomes" id="UP000823849"/>
    </source>
</evidence>
<dbReference type="Proteomes" id="UP000823849">
    <property type="component" value="Unassembled WGS sequence"/>
</dbReference>
<sequence length="114" mass="13370">MSELNIEKLIELQKELQEQYKGKWAPVCPETAKSKLLYLFIEAGEAADVIKKQGDDEIMNHPATRKHFIEEMCDTLMYFNDILLCYGITPEEFEAVYLEKHARNMKRWTSPENV</sequence>
<comment type="caution">
    <text evidence="1">The sequence shown here is derived from an EMBL/GenBank/DDBJ whole genome shotgun (WGS) entry which is preliminary data.</text>
</comment>
<gene>
    <name evidence="1" type="ORF">H9705_06345</name>
</gene>
<dbReference type="AlphaFoldDB" id="A0A9D2SN49"/>
<reference evidence="1" key="1">
    <citation type="journal article" date="2021" name="PeerJ">
        <title>Extensive microbial diversity within the chicken gut microbiome revealed by metagenomics and culture.</title>
        <authorList>
            <person name="Gilroy R."/>
            <person name="Ravi A."/>
            <person name="Getino M."/>
            <person name="Pursley I."/>
            <person name="Horton D.L."/>
            <person name="Alikhan N.F."/>
            <person name="Baker D."/>
            <person name="Gharbi K."/>
            <person name="Hall N."/>
            <person name="Watson M."/>
            <person name="Adriaenssens E.M."/>
            <person name="Foster-Nyarko E."/>
            <person name="Jarju S."/>
            <person name="Secka A."/>
            <person name="Antonio M."/>
            <person name="Oren A."/>
            <person name="Chaudhuri R.R."/>
            <person name="La Ragione R."/>
            <person name="Hildebrand F."/>
            <person name="Pallen M.J."/>
        </authorList>
    </citation>
    <scope>NUCLEOTIDE SEQUENCE</scope>
    <source>
        <strain evidence="1">CHK185-5351</strain>
    </source>
</reference>
<dbReference type="SUPFAM" id="SSF101386">
    <property type="entry name" value="all-alpha NTP pyrophosphatases"/>
    <property type="match status" value="1"/>
</dbReference>